<feature type="compositionally biased region" description="Low complexity" evidence="6">
    <location>
        <begin position="85"/>
        <end position="120"/>
    </location>
</feature>
<dbReference type="PANTHER" id="PTHR47447">
    <property type="entry name" value="OS03G0856100 PROTEIN"/>
    <property type="match status" value="1"/>
</dbReference>
<dbReference type="NCBIfam" id="TIGR00756">
    <property type="entry name" value="PPR"/>
    <property type="match status" value="3"/>
</dbReference>
<dbReference type="Pfam" id="PF13041">
    <property type="entry name" value="PPR_2"/>
    <property type="match status" value="2"/>
</dbReference>
<comment type="similarity">
    <text evidence="1">Belongs to the CCM1 family.</text>
</comment>
<feature type="repeat" description="PPR" evidence="5">
    <location>
        <begin position="529"/>
        <end position="563"/>
    </location>
</feature>
<keyword evidence="8" id="KW-1185">Reference proteome</keyword>
<evidence type="ECO:0008006" key="9">
    <source>
        <dbReference type="Google" id="ProtNLM"/>
    </source>
</evidence>
<comment type="function">
    <text evidence="3">Regulates mitochondrial small subunit maturation by controlling 15S rRNA 5'-end processing. Localizes to the 5' precursor of the 15S rRNA in a position that is subsequently occupied by mS47 in the mature yeast mtSSU. Uses structure and sequence-specific RNA recognition, binding to a single-stranded region of the precursor and specifically recognizing bases -6 to -1. The exchange of Ccm1 for mS47 is coupled to the irreversible removal of precursor rRNA that is accompanied by conformational changes of the mitoribosomal proteins uS5m and mS26. These conformational changes signal completion of 5'-end rRNA processing through protection of the mature 5'-end of the 15S rRNA and stabilization of mS47. The removal of the 5' precursor together with the dissociation of Ccm1 may be catalyzed by the 5'-3' exoribonuclease Pet127. Involved in the specific removal of group I introns in mitochondrial encoded transcripts.</text>
</comment>
<dbReference type="InterPro" id="IPR002885">
    <property type="entry name" value="PPR_rpt"/>
</dbReference>
<keyword evidence="2" id="KW-0677">Repeat</keyword>
<dbReference type="SUPFAM" id="SSF48452">
    <property type="entry name" value="TPR-like"/>
    <property type="match status" value="1"/>
</dbReference>
<evidence type="ECO:0000313" key="8">
    <source>
        <dbReference type="Proteomes" id="UP001448207"/>
    </source>
</evidence>
<dbReference type="Proteomes" id="UP001448207">
    <property type="component" value="Unassembled WGS sequence"/>
</dbReference>
<organism evidence="7 8">
    <name type="scientific">Phycomyces blakesleeanus</name>
    <dbReference type="NCBI Taxonomy" id="4837"/>
    <lineage>
        <taxon>Eukaryota</taxon>
        <taxon>Fungi</taxon>
        <taxon>Fungi incertae sedis</taxon>
        <taxon>Mucoromycota</taxon>
        <taxon>Mucoromycotina</taxon>
        <taxon>Mucoromycetes</taxon>
        <taxon>Mucorales</taxon>
        <taxon>Phycomycetaceae</taxon>
        <taxon>Phycomyces</taxon>
    </lineage>
</organism>
<name>A0ABR3B704_PHYBL</name>
<evidence type="ECO:0000256" key="4">
    <source>
        <dbReference type="ARBA" id="ARBA00044511"/>
    </source>
</evidence>
<evidence type="ECO:0000313" key="7">
    <source>
        <dbReference type="EMBL" id="KAL0090502.1"/>
    </source>
</evidence>
<dbReference type="PROSITE" id="PS51375">
    <property type="entry name" value="PPR"/>
    <property type="match status" value="3"/>
</dbReference>
<evidence type="ECO:0000256" key="2">
    <source>
        <dbReference type="ARBA" id="ARBA00022737"/>
    </source>
</evidence>
<comment type="subunit">
    <text evidence="4">Binds to mitochondrial small subunit 15S rRNA.</text>
</comment>
<accession>A0ABR3B704</accession>
<dbReference type="Gene3D" id="1.25.40.10">
    <property type="entry name" value="Tetratricopeptide repeat domain"/>
    <property type="match status" value="3"/>
</dbReference>
<gene>
    <name evidence="7" type="ORF">J3Q64DRAFT_1730095</name>
</gene>
<comment type="caution">
    <text evidence="7">The sequence shown here is derived from an EMBL/GenBank/DDBJ whole genome shotgun (WGS) entry which is preliminary data.</text>
</comment>
<feature type="region of interest" description="Disordered" evidence="6">
    <location>
        <begin position="77"/>
        <end position="120"/>
    </location>
</feature>
<protein>
    <recommendedName>
        <fullName evidence="9">Pentacotripeptide-repeat region of PRORP domain-containing protein</fullName>
    </recommendedName>
</protein>
<evidence type="ECO:0000256" key="6">
    <source>
        <dbReference type="SAM" id="MobiDB-lite"/>
    </source>
</evidence>
<sequence length="731" mass="81976">MRKSAAHLKDASTLLFASRTNQPQRPLVASCCWDTHLRALLDAFDSPLLPGKIPRREPVRWYRTRLPKARAFSTAVASAPEDHCTTNSSNHTNNTTTTSTHTSTSTPTSTFTTTTTTTMHTTTHTTMPTTLAIPSTIEMAEAATSTTTSSRKSSKTAPRRLREAPTLLEGALSVFNLSNRVSLEELEAAIRNQQAEKAWSLFMTLASRDDVPLVPLPLCSGLFSLMFFCQRLAGGGGVSRYRQSQIDQVLDYVEQTHEQSFDAFIDNCEVLPIPKYKLLHQAIRKQKSEEAWSIYCSMQNDPSNNLTSISRNTCWKILSMIRSDKTISNAERMERIDFVANRHSGKEENGRCLRGVDIKPLAKIYHLYNTNKTRNAQKAINIYLDTKPSSVDALDELIWLVVQFGELETAVELLKRFEKSSQQKEQMYVNLIQAHRKRQQYEDGLAVFAQLLDTGVEPKIQAFNAILQIFAEQGLGERASTMLDTMVALSVTPDVATYSEVIRAYANANQMRDCIRYYVKMQQQAIVPNVYTYSIIIDGFSKRGDIPQVIQWFQLMVDNDVQPNSVAISSAIKAFRHSSHPNIAEAVQHIAQNAMAAGVKGDGVLYTLLLQIQSDTSGPNGALALHRTMLSHYVNPTVFTYTLLIDICGKNRMPDTAQKIFELMKSSPKHRPNTATYNAIISTWIKARRRDMADVLINEFKTEYAKHKGTKSDHLWMDAGIETLLSGNVTE</sequence>
<proteinExistence type="inferred from homology"/>
<dbReference type="EMBL" id="JBCLYO010000004">
    <property type="protein sequence ID" value="KAL0090502.1"/>
    <property type="molecule type" value="Genomic_DNA"/>
</dbReference>
<feature type="repeat" description="PPR" evidence="5">
    <location>
        <begin position="494"/>
        <end position="528"/>
    </location>
</feature>
<evidence type="ECO:0000256" key="1">
    <source>
        <dbReference type="ARBA" id="ARBA00006192"/>
    </source>
</evidence>
<evidence type="ECO:0000256" key="3">
    <source>
        <dbReference type="ARBA" id="ARBA00044493"/>
    </source>
</evidence>
<reference evidence="7 8" key="1">
    <citation type="submission" date="2024-04" db="EMBL/GenBank/DDBJ databases">
        <title>Symmetric and asymmetric DNA N6-adenine methylation regulates different biological responses in Mucorales.</title>
        <authorList>
            <consortium name="Lawrence Berkeley National Laboratory"/>
            <person name="Lax C."/>
            <person name="Mondo S.J."/>
            <person name="Osorio-Concepcion M."/>
            <person name="Muszewska A."/>
            <person name="Corrochano-Luque M."/>
            <person name="Gutierrez G."/>
            <person name="Riley R."/>
            <person name="Lipzen A."/>
            <person name="Guo J."/>
            <person name="Hundley H."/>
            <person name="Amirebrahimi M."/>
            <person name="Ng V."/>
            <person name="Lorenzo-Gutierrez D."/>
            <person name="Binder U."/>
            <person name="Yang J."/>
            <person name="Song Y."/>
            <person name="Canovas D."/>
            <person name="Navarro E."/>
            <person name="Freitag M."/>
            <person name="Gabaldon T."/>
            <person name="Grigoriev I.V."/>
            <person name="Corrochano L.M."/>
            <person name="Nicolas F.E."/>
            <person name="Garre V."/>
        </authorList>
    </citation>
    <scope>NUCLEOTIDE SEQUENCE [LARGE SCALE GENOMIC DNA]</scope>
    <source>
        <strain evidence="7 8">L51</strain>
    </source>
</reference>
<dbReference type="Pfam" id="PF13812">
    <property type="entry name" value="PPR_3"/>
    <property type="match status" value="1"/>
</dbReference>
<dbReference type="InterPro" id="IPR011990">
    <property type="entry name" value="TPR-like_helical_dom_sf"/>
</dbReference>
<evidence type="ECO:0000256" key="5">
    <source>
        <dbReference type="PROSITE-ProRule" id="PRU00708"/>
    </source>
</evidence>
<feature type="repeat" description="PPR" evidence="5">
    <location>
        <begin position="637"/>
        <end position="667"/>
    </location>
</feature>
<dbReference type="PANTHER" id="PTHR47447:SF25">
    <property type="entry name" value="SAP DOMAIN-CONTAINING PROTEIN"/>
    <property type="match status" value="1"/>
</dbReference>